<reference evidence="1" key="2">
    <citation type="submission" date="2020-11" db="EMBL/GenBank/DDBJ databases">
        <authorList>
            <person name="McCartney M.A."/>
            <person name="Auch B."/>
            <person name="Kono T."/>
            <person name="Mallez S."/>
            <person name="Becker A."/>
            <person name="Gohl D.M."/>
            <person name="Silverstein K.A.T."/>
            <person name="Koren S."/>
            <person name="Bechman K.B."/>
            <person name="Herman A."/>
            <person name="Abrahante J.E."/>
            <person name="Garbe J."/>
        </authorList>
    </citation>
    <scope>NUCLEOTIDE SEQUENCE</scope>
    <source>
        <strain evidence="1">Duluth1</strain>
        <tissue evidence="1">Whole animal</tissue>
    </source>
</reference>
<evidence type="ECO:0000313" key="1">
    <source>
        <dbReference type="EMBL" id="KAH3794173.1"/>
    </source>
</evidence>
<name>A0A9D4FB27_DREPO</name>
<dbReference type="Gene3D" id="2.120.10.30">
    <property type="entry name" value="TolB, C-terminal domain"/>
    <property type="match status" value="1"/>
</dbReference>
<reference evidence="1" key="1">
    <citation type="journal article" date="2019" name="bioRxiv">
        <title>The Genome of the Zebra Mussel, Dreissena polymorpha: A Resource for Invasive Species Research.</title>
        <authorList>
            <person name="McCartney M.A."/>
            <person name="Auch B."/>
            <person name="Kono T."/>
            <person name="Mallez S."/>
            <person name="Zhang Y."/>
            <person name="Obille A."/>
            <person name="Becker A."/>
            <person name="Abrahante J.E."/>
            <person name="Garbe J."/>
            <person name="Badalamenti J.P."/>
            <person name="Herman A."/>
            <person name="Mangelson H."/>
            <person name="Liachko I."/>
            <person name="Sullivan S."/>
            <person name="Sone E.D."/>
            <person name="Koren S."/>
            <person name="Silverstein K.A.T."/>
            <person name="Beckman K.B."/>
            <person name="Gohl D.M."/>
        </authorList>
    </citation>
    <scope>NUCLEOTIDE SEQUENCE</scope>
    <source>
        <strain evidence="1">Duluth1</strain>
        <tissue evidence="1">Whole animal</tissue>
    </source>
</reference>
<sequence>MQKIGDNKELCVIVNIKCQHKIQQALAVLGQSGQVFTVKGKSKHDVIISSDSDTCHITCICVLPDGHVLVTDNINKKVKLLNKQYQVICHWVASTTPWCICQITPSVVVVTLDDDTIHEVQFLSVETAQLVPVRKFTLLHVCRGIADNQGDLFVTADTALYKYTLSGKQVSKLYDDTSDFWTGKKTRAFCSISFRMFIMNLIAYLLNIPLSNFNSKKIANIDLYKHGDLYNDCHYI</sequence>
<dbReference type="SUPFAM" id="SSF63829">
    <property type="entry name" value="Calcium-dependent phosphotriesterase"/>
    <property type="match status" value="1"/>
</dbReference>
<dbReference type="InterPro" id="IPR011042">
    <property type="entry name" value="6-blade_b-propeller_TolB-like"/>
</dbReference>
<dbReference type="EMBL" id="JAIWYP010000007">
    <property type="protein sequence ID" value="KAH3794173.1"/>
    <property type="molecule type" value="Genomic_DNA"/>
</dbReference>
<dbReference type="Proteomes" id="UP000828390">
    <property type="component" value="Unassembled WGS sequence"/>
</dbReference>
<dbReference type="AlphaFoldDB" id="A0A9D4FB27"/>
<proteinExistence type="predicted"/>
<comment type="caution">
    <text evidence="1">The sequence shown here is derived from an EMBL/GenBank/DDBJ whole genome shotgun (WGS) entry which is preliminary data.</text>
</comment>
<accession>A0A9D4FB27</accession>
<protein>
    <submittedName>
        <fullName evidence="1">Uncharacterized protein</fullName>
    </submittedName>
</protein>
<gene>
    <name evidence="1" type="ORF">DPMN_147704</name>
</gene>
<keyword evidence="2" id="KW-1185">Reference proteome</keyword>
<evidence type="ECO:0000313" key="2">
    <source>
        <dbReference type="Proteomes" id="UP000828390"/>
    </source>
</evidence>
<organism evidence="1 2">
    <name type="scientific">Dreissena polymorpha</name>
    <name type="common">Zebra mussel</name>
    <name type="synonym">Mytilus polymorpha</name>
    <dbReference type="NCBI Taxonomy" id="45954"/>
    <lineage>
        <taxon>Eukaryota</taxon>
        <taxon>Metazoa</taxon>
        <taxon>Spiralia</taxon>
        <taxon>Lophotrochozoa</taxon>
        <taxon>Mollusca</taxon>
        <taxon>Bivalvia</taxon>
        <taxon>Autobranchia</taxon>
        <taxon>Heteroconchia</taxon>
        <taxon>Euheterodonta</taxon>
        <taxon>Imparidentia</taxon>
        <taxon>Neoheterodontei</taxon>
        <taxon>Myida</taxon>
        <taxon>Dreissenoidea</taxon>
        <taxon>Dreissenidae</taxon>
        <taxon>Dreissena</taxon>
    </lineage>
</organism>